<accession>A0A0A8Y279</accession>
<reference evidence="1" key="2">
    <citation type="journal article" date="2015" name="Data Brief">
        <title>Shoot transcriptome of the giant reed, Arundo donax.</title>
        <authorList>
            <person name="Barrero R.A."/>
            <person name="Guerrero F.D."/>
            <person name="Moolhuijzen P."/>
            <person name="Goolsby J.A."/>
            <person name="Tidwell J."/>
            <person name="Bellgard S.E."/>
            <person name="Bellgard M.I."/>
        </authorList>
    </citation>
    <scope>NUCLEOTIDE SEQUENCE</scope>
    <source>
        <tissue evidence="1">Shoot tissue taken approximately 20 cm above the soil surface</tissue>
    </source>
</reference>
<proteinExistence type="predicted"/>
<dbReference type="AlphaFoldDB" id="A0A0A8Y279"/>
<dbReference type="EMBL" id="GBRH01278622">
    <property type="protein sequence ID" value="JAD19273.1"/>
    <property type="molecule type" value="Transcribed_RNA"/>
</dbReference>
<protein>
    <submittedName>
        <fullName evidence="1">Uncharacterized protein</fullName>
    </submittedName>
</protein>
<reference evidence="1" key="1">
    <citation type="submission" date="2014-09" db="EMBL/GenBank/DDBJ databases">
        <authorList>
            <person name="Magalhaes I.L.F."/>
            <person name="Oliveira U."/>
            <person name="Santos F.R."/>
            <person name="Vidigal T.H.D.A."/>
            <person name="Brescovit A.D."/>
            <person name="Santos A.J."/>
        </authorList>
    </citation>
    <scope>NUCLEOTIDE SEQUENCE</scope>
    <source>
        <tissue evidence="1">Shoot tissue taken approximately 20 cm above the soil surface</tissue>
    </source>
</reference>
<name>A0A0A8Y279_ARUDO</name>
<organism evidence="1">
    <name type="scientific">Arundo donax</name>
    <name type="common">Giant reed</name>
    <name type="synonym">Donax arundinaceus</name>
    <dbReference type="NCBI Taxonomy" id="35708"/>
    <lineage>
        <taxon>Eukaryota</taxon>
        <taxon>Viridiplantae</taxon>
        <taxon>Streptophyta</taxon>
        <taxon>Embryophyta</taxon>
        <taxon>Tracheophyta</taxon>
        <taxon>Spermatophyta</taxon>
        <taxon>Magnoliopsida</taxon>
        <taxon>Liliopsida</taxon>
        <taxon>Poales</taxon>
        <taxon>Poaceae</taxon>
        <taxon>PACMAD clade</taxon>
        <taxon>Arundinoideae</taxon>
        <taxon>Arundineae</taxon>
        <taxon>Arundo</taxon>
    </lineage>
</organism>
<sequence>MKAEERRFHLVGGGGKV</sequence>
<evidence type="ECO:0000313" key="1">
    <source>
        <dbReference type="EMBL" id="JAD19273.1"/>
    </source>
</evidence>